<dbReference type="InterPro" id="IPR010582">
    <property type="entry name" value="Catalase_immune_responsive"/>
</dbReference>
<dbReference type="Pfam" id="PF06628">
    <property type="entry name" value="Catalase-rel"/>
    <property type="match status" value="1"/>
</dbReference>
<dbReference type="Pfam" id="PF00199">
    <property type="entry name" value="Catalase"/>
    <property type="match status" value="1"/>
</dbReference>
<reference evidence="12 13" key="1">
    <citation type="submission" date="2021-01" db="EMBL/GenBank/DDBJ databases">
        <title>Cercospora kikuchii MAFF 305040 whole genome shotgun sequence.</title>
        <authorList>
            <person name="Kashiwa T."/>
            <person name="Suzuki T."/>
        </authorList>
    </citation>
    <scope>NUCLEOTIDE SEQUENCE [LARGE SCALE GENOMIC DNA]</scope>
    <source>
        <strain evidence="12 13">MAFF 305040</strain>
    </source>
</reference>
<dbReference type="InterPro" id="IPR018028">
    <property type="entry name" value="Catalase"/>
</dbReference>
<comment type="cofactor">
    <cofactor evidence="9">
        <name>heme</name>
        <dbReference type="ChEBI" id="CHEBI:30413"/>
    </cofactor>
</comment>
<dbReference type="GO" id="GO:0005739">
    <property type="term" value="C:mitochondrion"/>
    <property type="evidence" value="ECO:0007669"/>
    <property type="project" value="TreeGrafter"/>
</dbReference>
<dbReference type="GO" id="GO:0042744">
    <property type="term" value="P:hydrogen peroxide catabolic process"/>
    <property type="evidence" value="ECO:0007669"/>
    <property type="project" value="UniProtKB-KW"/>
</dbReference>
<dbReference type="GO" id="GO:0046872">
    <property type="term" value="F:metal ion binding"/>
    <property type="evidence" value="ECO:0007669"/>
    <property type="project" value="UniProtKB-KW"/>
</dbReference>
<evidence type="ECO:0000259" key="11">
    <source>
        <dbReference type="SMART" id="SM01060"/>
    </source>
</evidence>
<feature type="active site" evidence="8">
    <location>
        <position position="180"/>
    </location>
</feature>
<dbReference type="PROSITE" id="PS00438">
    <property type="entry name" value="CATALASE_2"/>
    <property type="match status" value="1"/>
</dbReference>
<dbReference type="EMBL" id="BOLY01000004">
    <property type="protein sequence ID" value="GIZ43481.1"/>
    <property type="molecule type" value="Genomic_DNA"/>
</dbReference>
<evidence type="ECO:0000313" key="13">
    <source>
        <dbReference type="Proteomes" id="UP000825890"/>
    </source>
</evidence>
<dbReference type="SMART" id="SM01060">
    <property type="entry name" value="Catalase"/>
    <property type="match status" value="1"/>
</dbReference>
<dbReference type="PROSITE" id="PS51402">
    <property type="entry name" value="CATALASE_3"/>
    <property type="match status" value="1"/>
</dbReference>
<keyword evidence="2" id="KW-0575">Peroxidase</keyword>
<dbReference type="PANTHER" id="PTHR11465:SF9">
    <property type="entry name" value="CATALASE"/>
    <property type="match status" value="1"/>
</dbReference>
<dbReference type="GO" id="GO:0042542">
    <property type="term" value="P:response to hydrogen peroxide"/>
    <property type="evidence" value="ECO:0007669"/>
    <property type="project" value="TreeGrafter"/>
</dbReference>
<dbReference type="GO" id="GO:0020037">
    <property type="term" value="F:heme binding"/>
    <property type="evidence" value="ECO:0007669"/>
    <property type="project" value="InterPro"/>
</dbReference>
<feature type="binding site" description="axial binding residue" evidence="9">
    <location>
        <position position="388"/>
    </location>
    <ligand>
        <name>heme</name>
        <dbReference type="ChEBI" id="CHEBI:30413"/>
    </ligand>
    <ligandPart>
        <name>Fe</name>
        <dbReference type="ChEBI" id="CHEBI:18248"/>
    </ligandPart>
</feature>
<name>A0A9P3CIP9_9PEZI</name>
<dbReference type="PRINTS" id="PR00067">
    <property type="entry name" value="CATALASE"/>
</dbReference>
<dbReference type="PANTHER" id="PTHR11465">
    <property type="entry name" value="CATALASE"/>
    <property type="match status" value="1"/>
</dbReference>
<evidence type="ECO:0000256" key="6">
    <source>
        <dbReference type="ARBA" id="ARBA00023004"/>
    </source>
</evidence>
<feature type="active site" evidence="8">
    <location>
        <position position="107"/>
    </location>
</feature>
<evidence type="ECO:0000256" key="3">
    <source>
        <dbReference type="ARBA" id="ARBA00022617"/>
    </source>
</evidence>
<keyword evidence="5" id="KW-0560">Oxidoreductase</keyword>
<dbReference type="OrthoDB" id="6880011at2759"/>
<evidence type="ECO:0000256" key="10">
    <source>
        <dbReference type="SAM" id="SignalP"/>
    </source>
</evidence>
<evidence type="ECO:0000313" key="12">
    <source>
        <dbReference type="EMBL" id="GIZ43481.1"/>
    </source>
</evidence>
<dbReference type="GO" id="GO:0005777">
    <property type="term" value="C:peroxisome"/>
    <property type="evidence" value="ECO:0007669"/>
    <property type="project" value="TreeGrafter"/>
</dbReference>
<dbReference type="InterPro" id="IPR020835">
    <property type="entry name" value="Catalase_sf"/>
</dbReference>
<dbReference type="RefSeq" id="XP_044657968.1">
    <property type="nucleotide sequence ID" value="XM_044802033.1"/>
</dbReference>
<dbReference type="PIRSF" id="PIRSF038928">
    <property type="entry name" value="Catalase_clade1-3"/>
    <property type="match status" value="1"/>
</dbReference>
<organism evidence="12 13">
    <name type="scientific">Cercospora kikuchii</name>
    <dbReference type="NCBI Taxonomy" id="84275"/>
    <lineage>
        <taxon>Eukaryota</taxon>
        <taxon>Fungi</taxon>
        <taxon>Dikarya</taxon>
        <taxon>Ascomycota</taxon>
        <taxon>Pezizomycotina</taxon>
        <taxon>Dothideomycetes</taxon>
        <taxon>Dothideomycetidae</taxon>
        <taxon>Mycosphaerellales</taxon>
        <taxon>Mycosphaerellaceae</taxon>
        <taxon>Cercospora</taxon>
    </lineage>
</organism>
<evidence type="ECO:0000256" key="5">
    <source>
        <dbReference type="ARBA" id="ARBA00023002"/>
    </source>
</evidence>
<evidence type="ECO:0000256" key="2">
    <source>
        <dbReference type="ARBA" id="ARBA00022559"/>
    </source>
</evidence>
<feature type="chain" id="PRO_5040131665" description="Catalase core domain-containing protein" evidence="10">
    <location>
        <begin position="18"/>
        <end position="556"/>
    </location>
</feature>
<accession>A0A9P3CIP9</accession>
<sequence>MKVSTLALLATPLLADASQSSLRRVTQPPSSGPQYTTDLFEGTRLKEEQSVLNNSDLTYTDRNGKKNWSPLSALRAGEKGPLLLQDAALIDTLATFNRERVPERVVHARGAGAHGFFEATTDYASNFSAASVFQKGTRTSVTMRFSTVGGARGSADQARDPRGFAIKFRTKEGILDWVFNNTPVFFIRDPAKFPRFIHTQKTDPAKNARDWNTFWSWPAQFPESLLQFLRLFSDLGTPYGFRHMDGWSGHTYKLVKDDGSWVYTRVYLSTDQGVRNMTASEAAQISGENDAWATADLYDHIEAGEYPSWTVGIATMTPEQAEEYRYDVLDLTKDWLGVEYQEIGRIFLTQNPDNYHAEIEQSHFTPANIVPGWEPSNDPVLQSRLFAYGDAGRYRIGVNAEDIPVNCPLTSVANFDRDGHLSSTGNQGSRLNFPAEYLDPINVIDRPGTAIESPIEGDSTVQWLSTIDEDIDYEQPRLFYQGFSQTDKDHLYSNIAGTLVNVNHQEVLDALFVQFGKIDQALLSGVQTAYEQAKQKKAAGGKYMLMSMERTNANLK</sequence>
<keyword evidence="4 9" id="KW-0479">Metal-binding</keyword>
<keyword evidence="7" id="KW-0376">Hydrogen peroxide</keyword>
<keyword evidence="10" id="KW-0732">Signal</keyword>
<protein>
    <recommendedName>
        <fullName evidence="11">Catalase core domain-containing protein</fullName>
    </recommendedName>
</protein>
<gene>
    <name evidence="12" type="ORF">CKM354_000670700</name>
</gene>
<evidence type="ECO:0000256" key="7">
    <source>
        <dbReference type="ARBA" id="ARBA00023324"/>
    </source>
</evidence>
<dbReference type="Proteomes" id="UP000825890">
    <property type="component" value="Unassembled WGS sequence"/>
</dbReference>
<dbReference type="GO" id="GO:0004096">
    <property type="term" value="F:catalase activity"/>
    <property type="evidence" value="ECO:0007669"/>
    <property type="project" value="UniProtKB-EC"/>
</dbReference>
<keyword evidence="6 9" id="KW-0408">Iron</keyword>
<dbReference type="InterPro" id="IPR024708">
    <property type="entry name" value="Catalase_AS"/>
</dbReference>
<feature type="domain" description="Catalase core" evidence="11">
    <location>
        <begin position="60"/>
        <end position="442"/>
    </location>
</feature>
<evidence type="ECO:0000256" key="8">
    <source>
        <dbReference type="PIRSR" id="PIRSR038928-1"/>
    </source>
</evidence>
<keyword evidence="13" id="KW-1185">Reference proteome</keyword>
<evidence type="ECO:0000256" key="9">
    <source>
        <dbReference type="PIRSR" id="PIRSR038928-2"/>
    </source>
</evidence>
<dbReference type="SUPFAM" id="SSF56634">
    <property type="entry name" value="Heme-dependent catalase-like"/>
    <property type="match status" value="1"/>
</dbReference>
<dbReference type="AlphaFoldDB" id="A0A9P3CIP9"/>
<evidence type="ECO:0000256" key="1">
    <source>
        <dbReference type="ARBA" id="ARBA00005329"/>
    </source>
</evidence>
<keyword evidence="3 9" id="KW-0349">Heme</keyword>
<proteinExistence type="inferred from homology"/>
<dbReference type="GeneID" id="68292282"/>
<comment type="caution">
    <text evidence="12">The sequence shown here is derived from an EMBL/GenBank/DDBJ whole genome shotgun (WGS) entry which is preliminary data.</text>
</comment>
<evidence type="ECO:0000256" key="4">
    <source>
        <dbReference type="ARBA" id="ARBA00022723"/>
    </source>
</evidence>
<dbReference type="InterPro" id="IPR024711">
    <property type="entry name" value="Catalase_clade1/3"/>
</dbReference>
<dbReference type="InterPro" id="IPR011614">
    <property type="entry name" value="Catalase_core"/>
</dbReference>
<feature type="signal peptide" evidence="10">
    <location>
        <begin position="1"/>
        <end position="17"/>
    </location>
</feature>
<dbReference type="Gene3D" id="2.40.180.10">
    <property type="entry name" value="Catalase core domain"/>
    <property type="match status" value="1"/>
</dbReference>
<comment type="similarity">
    <text evidence="1">Belongs to the catalase family.</text>
</comment>